<evidence type="ECO:0000313" key="1">
    <source>
        <dbReference type="EMBL" id="PQQ08421.1"/>
    </source>
</evidence>
<dbReference type="OrthoDB" id="426718at2759"/>
<proteinExistence type="predicted"/>
<dbReference type="PANTHER" id="PTHR47413">
    <property type="entry name" value="LIPASE-LIKE PAD4"/>
    <property type="match status" value="1"/>
</dbReference>
<keyword evidence="2" id="KW-1185">Reference proteome</keyword>
<name>A0A314YU76_PRUYE</name>
<organism evidence="1 2">
    <name type="scientific">Prunus yedoensis var. nudiflora</name>
    <dbReference type="NCBI Taxonomy" id="2094558"/>
    <lineage>
        <taxon>Eukaryota</taxon>
        <taxon>Viridiplantae</taxon>
        <taxon>Streptophyta</taxon>
        <taxon>Embryophyta</taxon>
        <taxon>Tracheophyta</taxon>
        <taxon>Spermatophyta</taxon>
        <taxon>Magnoliopsida</taxon>
        <taxon>eudicotyledons</taxon>
        <taxon>Gunneridae</taxon>
        <taxon>Pentapetalae</taxon>
        <taxon>rosids</taxon>
        <taxon>fabids</taxon>
        <taxon>Rosales</taxon>
        <taxon>Rosaceae</taxon>
        <taxon>Amygdaloideae</taxon>
        <taxon>Amygdaleae</taxon>
        <taxon>Prunus</taxon>
    </lineage>
</organism>
<accession>A0A314YU76</accession>
<dbReference type="EMBL" id="PJQY01000726">
    <property type="protein sequence ID" value="PQQ08421.1"/>
    <property type="molecule type" value="Genomic_DNA"/>
</dbReference>
<sequence length="85" mass="9508">MMYLTFIAGNPSYCIEDHLKYGEYVGKFCSQFLNKRSFMQGELPQSSYDAGVALALQSLGISFRTCETVPKDSEAIGTYTKPQMC</sequence>
<dbReference type="AlphaFoldDB" id="A0A314YU76"/>
<evidence type="ECO:0000313" key="2">
    <source>
        <dbReference type="Proteomes" id="UP000250321"/>
    </source>
</evidence>
<dbReference type="PANTHER" id="PTHR47413:SF2">
    <property type="entry name" value="LIPASE-LIKE PAD4"/>
    <property type="match status" value="1"/>
</dbReference>
<gene>
    <name evidence="1" type="ORF">Pyn_20905</name>
</gene>
<comment type="caution">
    <text evidence="1">The sequence shown here is derived from an EMBL/GenBank/DDBJ whole genome shotgun (WGS) entry which is preliminary data.</text>
</comment>
<protein>
    <submittedName>
        <fullName evidence="1">Lipase-like PAD4 isoform X2</fullName>
    </submittedName>
</protein>
<dbReference type="Proteomes" id="UP000250321">
    <property type="component" value="Unassembled WGS sequence"/>
</dbReference>
<dbReference type="STRING" id="2094558.A0A314YU76"/>
<reference evidence="1 2" key="1">
    <citation type="submission" date="2018-02" db="EMBL/GenBank/DDBJ databases">
        <title>Draft genome of wild Prunus yedoensis var. nudiflora.</title>
        <authorList>
            <person name="Baek S."/>
            <person name="Kim J.-H."/>
            <person name="Choi K."/>
            <person name="Kim G.-B."/>
            <person name="Cho A."/>
            <person name="Jang H."/>
            <person name="Shin C.-H."/>
            <person name="Yu H.-J."/>
            <person name="Mun J.-H."/>
        </authorList>
    </citation>
    <scope>NUCLEOTIDE SEQUENCE [LARGE SCALE GENOMIC DNA]</scope>
    <source>
        <strain evidence="2">cv. Jeju island</strain>
        <tissue evidence="1">Leaf</tissue>
    </source>
</reference>